<dbReference type="AlphaFoldDB" id="A0AA92TVM2"/>
<accession>A0AA92TVM2</accession>
<proteinExistence type="predicted"/>
<evidence type="ECO:0000313" key="1">
    <source>
        <dbReference type="EMBL" id="RGW39847.1"/>
    </source>
</evidence>
<dbReference type="Proteomes" id="UP000283785">
    <property type="component" value="Unassembled WGS sequence"/>
</dbReference>
<gene>
    <name evidence="1" type="ORF">DWV76_15115</name>
</gene>
<comment type="caution">
    <text evidence="1">The sequence shown here is derived from an EMBL/GenBank/DDBJ whole genome shotgun (WGS) entry which is preliminary data.</text>
</comment>
<evidence type="ECO:0000313" key="2">
    <source>
        <dbReference type="Proteomes" id="UP000283785"/>
    </source>
</evidence>
<sequence>MEKVTFLRIDNLTTLTNVSAKNFFLAIFCLQIIHYGVSSFLDLYDHINMVWRSLQEVGLATKKPSAQNQGLVSFLFAEHSITDLSAEKEETSMNNLRCKVSK</sequence>
<name>A0AA92TVM2_9BACT</name>
<dbReference type="EMBL" id="QSAG01000049">
    <property type="protein sequence ID" value="RGW39847.1"/>
    <property type="molecule type" value="Genomic_DNA"/>
</dbReference>
<protein>
    <submittedName>
        <fullName evidence="1">Uncharacterized protein</fullName>
    </submittedName>
</protein>
<dbReference type="RefSeq" id="WP_118066741.1">
    <property type="nucleotide sequence ID" value="NZ_QSAG01000049.1"/>
</dbReference>
<organism evidence="1 2">
    <name type="scientific">Segatella copri</name>
    <dbReference type="NCBI Taxonomy" id="165179"/>
    <lineage>
        <taxon>Bacteria</taxon>
        <taxon>Pseudomonadati</taxon>
        <taxon>Bacteroidota</taxon>
        <taxon>Bacteroidia</taxon>
        <taxon>Bacteroidales</taxon>
        <taxon>Prevotellaceae</taxon>
        <taxon>Segatella</taxon>
    </lineage>
</organism>
<reference evidence="1 2" key="1">
    <citation type="submission" date="2018-08" db="EMBL/GenBank/DDBJ databases">
        <title>A genome reference for cultivated species of the human gut microbiota.</title>
        <authorList>
            <person name="Zou Y."/>
            <person name="Xue W."/>
            <person name="Luo G."/>
        </authorList>
    </citation>
    <scope>NUCLEOTIDE SEQUENCE [LARGE SCALE GENOMIC DNA]</scope>
    <source>
        <strain evidence="1 2">AF12-50</strain>
    </source>
</reference>